<evidence type="ECO:0000313" key="5">
    <source>
        <dbReference type="RefSeq" id="XP_016492152.1"/>
    </source>
</evidence>
<dbReference type="Pfam" id="PF05907">
    <property type="entry name" value="CXXC_Zn-b_euk"/>
    <property type="match status" value="1"/>
</dbReference>
<dbReference type="KEGG" id="nta:107811688"/>
<name>A0A1S4BTE7_TOBAC</name>
<keyword evidence="3" id="KW-0862">Zinc</keyword>
<dbReference type="OMA" id="VFNGGWE"/>
<organism evidence="4 5">
    <name type="scientific">Nicotiana tabacum</name>
    <name type="common">Common tobacco</name>
    <dbReference type="NCBI Taxonomy" id="4097"/>
    <lineage>
        <taxon>Eukaryota</taxon>
        <taxon>Viridiplantae</taxon>
        <taxon>Streptophyta</taxon>
        <taxon>Embryophyta</taxon>
        <taxon>Tracheophyta</taxon>
        <taxon>Spermatophyta</taxon>
        <taxon>Magnoliopsida</taxon>
        <taxon>eudicotyledons</taxon>
        <taxon>Gunneridae</taxon>
        <taxon>Pentapetalae</taxon>
        <taxon>asterids</taxon>
        <taxon>lamiids</taxon>
        <taxon>Solanales</taxon>
        <taxon>Solanaceae</taxon>
        <taxon>Nicotianoideae</taxon>
        <taxon>Nicotianeae</taxon>
        <taxon>Nicotiana</taxon>
    </lineage>
</organism>
<gene>
    <name evidence="5" type="primary">LOC107811688</name>
</gene>
<evidence type="ECO:0000256" key="1">
    <source>
        <dbReference type="ARBA" id="ARBA00007818"/>
    </source>
</evidence>
<dbReference type="InterPro" id="IPR008584">
    <property type="entry name" value="CXXC_Zn-binding_euk"/>
</dbReference>
<evidence type="ECO:0000256" key="3">
    <source>
        <dbReference type="ARBA" id="ARBA00022833"/>
    </source>
</evidence>
<dbReference type="AlphaFoldDB" id="A0A1S4BTE7"/>
<dbReference type="SUPFAM" id="SSF141678">
    <property type="entry name" value="MAL13P1.257-like"/>
    <property type="match status" value="1"/>
</dbReference>
<dbReference type="PANTHER" id="PTHR12857:SF0">
    <property type="entry name" value="CXXC MOTIF CONTAINING ZINC BINDING PROTEIN"/>
    <property type="match status" value="1"/>
</dbReference>
<keyword evidence="4" id="KW-1185">Reference proteome</keyword>
<accession>A0A1S4BTE7</accession>
<dbReference type="Proteomes" id="UP000790787">
    <property type="component" value="Chromosome 4"/>
</dbReference>
<proteinExistence type="inferred from homology"/>
<dbReference type="OrthoDB" id="1294311at2759"/>
<dbReference type="SMR" id="A0A1S4BTE7"/>
<keyword evidence="2" id="KW-0479">Metal-binding</keyword>
<evidence type="ECO:0000256" key="2">
    <source>
        <dbReference type="ARBA" id="ARBA00022723"/>
    </source>
</evidence>
<dbReference type="GO" id="GO:0008270">
    <property type="term" value="F:zinc ion binding"/>
    <property type="evidence" value="ECO:0000318"/>
    <property type="project" value="GO_Central"/>
</dbReference>
<evidence type="ECO:0000313" key="4">
    <source>
        <dbReference type="Proteomes" id="UP000790787"/>
    </source>
</evidence>
<protein>
    <submittedName>
        <fullName evidence="5">UPF0587 protein GA18326-like</fullName>
    </submittedName>
    <submittedName>
        <fullName evidence="5">Uncharacterized protein LOC107811688 isoform X1</fullName>
    </submittedName>
</protein>
<dbReference type="RefSeq" id="XP_016492152.1">
    <property type="nucleotide sequence ID" value="XM_016636666.2"/>
</dbReference>
<dbReference type="STRING" id="4097.A0A1S4BTE7"/>
<dbReference type="GeneID" id="107811688"/>
<reference evidence="5" key="2">
    <citation type="submission" date="2025-08" db="UniProtKB">
        <authorList>
            <consortium name="RefSeq"/>
        </authorList>
    </citation>
    <scope>IDENTIFICATION</scope>
    <source>
        <tissue evidence="5">Leaf</tissue>
    </source>
</reference>
<comment type="similarity">
    <text evidence="1">Belongs to the UPF0587 family.</text>
</comment>
<dbReference type="PaxDb" id="4097-A0A1S4BTE7"/>
<reference evidence="4" key="1">
    <citation type="journal article" date="2014" name="Nat. Commun.">
        <title>The tobacco genome sequence and its comparison with those of tomato and potato.</title>
        <authorList>
            <person name="Sierro N."/>
            <person name="Battey J.N."/>
            <person name="Ouadi S."/>
            <person name="Bakaher N."/>
            <person name="Bovet L."/>
            <person name="Willig A."/>
            <person name="Goepfert S."/>
            <person name="Peitsch M.C."/>
            <person name="Ivanov N.V."/>
        </authorList>
    </citation>
    <scope>NUCLEOTIDE SEQUENCE [LARGE SCALE GENOMIC DNA]</scope>
</reference>
<sequence length="157" mass="17266">MKFLLQISAELENVCSLRPDGNGGVNSVTMPYFFHLNCEKCGEITDEQCTYLNQRVNHKGKTYNHVLKCKGCDRVGTVKLISGSGKEYTAADSGAYVPLMVFDVEGLLMHRYVFNGGWEVFPVSGNSIKVNLVGGGFVGDGVAPPVVRNLRSRFVRK</sequence>
<dbReference type="RefSeq" id="XP_016492152.1">
    <property type="nucleotide sequence ID" value="XM_016636666.1"/>
</dbReference>
<dbReference type="PANTHER" id="PTHR12857">
    <property type="entry name" value="CXXC MOTIF CONTAINING ZINC BINDING PROTEIN"/>
    <property type="match status" value="1"/>
</dbReference>